<accession>A0A6C0C246</accession>
<dbReference type="InterPro" id="IPR001841">
    <property type="entry name" value="Znf_RING"/>
</dbReference>
<evidence type="ECO:0000256" key="1">
    <source>
        <dbReference type="SAM" id="Phobius"/>
    </source>
</evidence>
<reference evidence="3" key="1">
    <citation type="journal article" date="2020" name="Nature">
        <title>Giant virus diversity and host interactions through global metagenomics.</title>
        <authorList>
            <person name="Schulz F."/>
            <person name="Roux S."/>
            <person name="Paez-Espino D."/>
            <person name="Jungbluth S."/>
            <person name="Walsh D.A."/>
            <person name="Denef V.J."/>
            <person name="McMahon K.D."/>
            <person name="Konstantinidis K.T."/>
            <person name="Eloe-Fadrosh E.A."/>
            <person name="Kyrpides N.C."/>
            <person name="Woyke T."/>
        </authorList>
    </citation>
    <scope>NUCLEOTIDE SEQUENCE</scope>
    <source>
        <strain evidence="3">GVMAG-M-3300020185-18</strain>
    </source>
</reference>
<dbReference type="PROSITE" id="PS50089">
    <property type="entry name" value="ZF_RING_2"/>
    <property type="match status" value="1"/>
</dbReference>
<protein>
    <recommendedName>
        <fullName evidence="2">RING-type domain-containing protein</fullName>
    </recommendedName>
</protein>
<keyword evidence="1" id="KW-1133">Transmembrane helix</keyword>
<evidence type="ECO:0000313" key="3">
    <source>
        <dbReference type="EMBL" id="QHS98382.1"/>
    </source>
</evidence>
<keyword evidence="1" id="KW-0812">Transmembrane</keyword>
<dbReference type="EMBL" id="MN739316">
    <property type="protein sequence ID" value="QHS98382.1"/>
    <property type="molecule type" value="Genomic_DNA"/>
</dbReference>
<feature type="domain" description="RING-type" evidence="2">
    <location>
        <begin position="27"/>
        <end position="80"/>
    </location>
</feature>
<dbReference type="AlphaFoldDB" id="A0A6C0C246"/>
<sequence>MEINPMNLTKIKPIENGNPKVIEPPTCQLCLSECSPNKLISCPVNNNCKYTMCMKCIGREKQRLLELNEETTRMICPACRVKWPFDDSITAEQYRMYAICGCPCYCVCLNSNDCCCRVWCVKNLNHPLHSSTFIRTAIQFFVEKKNVYIKNLKFLKKKFFEQLWLIRFLQTSLLIICFRAIFDIYACVIPNVKIDTYKSDWCIPFLTHWFIVIAFVGLIAFIFSVFAIILAFAIVMSLLHCLCGDDDGYE</sequence>
<keyword evidence="1" id="KW-0472">Membrane</keyword>
<organism evidence="3">
    <name type="scientific">viral metagenome</name>
    <dbReference type="NCBI Taxonomy" id="1070528"/>
    <lineage>
        <taxon>unclassified sequences</taxon>
        <taxon>metagenomes</taxon>
        <taxon>organismal metagenomes</taxon>
    </lineage>
</organism>
<evidence type="ECO:0000259" key="2">
    <source>
        <dbReference type="PROSITE" id="PS50089"/>
    </source>
</evidence>
<proteinExistence type="predicted"/>
<feature type="transmembrane region" description="Helical" evidence="1">
    <location>
        <begin position="206"/>
        <end position="235"/>
    </location>
</feature>
<feature type="transmembrane region" description="Helical" evidence="1">
    <location>
        <begin position="164"/>
        <end position="186"/>
    </location>
</feature>
<name>A0A6C0C246_9ZZZZ</name>